<gene>
    <name evidence="2" type="ORF">NDU88_004600</name>
</gene>
<organism evidence="2 3">
    <name type="scientific">Pleurodeles waltl</name>
    <name type="common">Iberian ribbed newt</name>
    <dbReference type="NCBI Taxonomy" id="8319"/>
    <lineage>
        <taxon>Eukaryota</taxon>
        <taxon>Metazoa</taxon>
        <taxon>Chordata</taxon>
        <taxon>Craniata</taxon>
        <taxon>Vertebrata</taxon>
        <taxon>Euteleostomi</taxon>
        <taxon>Amphibia</taxon>
        <taxon>Batrachia</taxon>
        <taxon>Caudata</taxon>
        <taxon>Salamandroidea</taxon>
        <taxon>Salamandridae</taxon>
        <taxon>Pleurodelinae</taxon>
        <taxon>Pleurodeles</taxon>
    </lineage>
</organism>
<keyword evidence="1" id="KW-0175">Coiled coil</keyword>
<evidence type="ECO:0000313" key="2">
    <source>
        <dbReference type="EMBL" id="KAJ1126192.1"/>
    </source>
</evidence>
<feature type="coiled-coil region" evidence="1">
    <location>
        <begin position="26"/>
        <end position="67"/>
    </location>
</feature>
<keyword evidence="3" id="KW-1185">Reference proteome</keyword>
<accession>A0AAV7PCZ7</accession>
<reference evidence="2" key="1">
    <citation type="journal article" date="2022" name="bioRxiv">
        <title>Sequencing and chromosome-scale assembly of the giantPleurodeles waltlgenome.</title>
        <authorList>
            <person name="Brown T."/>
            <person name="Elewa A."/>
            <person name="Iarovenko S."/>
            <person name="Subramanian E."/>
            <person name="Araus A.J."/>
            <person name="Petzold A."/>
            <person name="Susuki M."/>
            <person name="Suzuki K.-i.T."/>
            <person name="Hayashi T."/>
            <person name="Toyoda A."/>
            <person name="Oliveira C."/>
            <person name="Osipova E."/>
            <person name="Leigh N.D."/>
            <person name="Simon A."/>
            <person name="Yun M.H."/>
        </authorList>
    </citation>
    <scope>NUCLEOTIDE SEQUENCE</scope>
    <source>
        <strain evidence="2">20211129_DDA</strain>
        <tissue evidence="2">Liver</tissue>
    </source>
</reference>
<protein>
    <submittedName>
        <fullName evidence="2">Uncharacterized protein</fullName>
    </submittedName>
</protein>
<dbReference type="EMBL" id="JANPWB010000011">
    <property type="protein sequence ID" value="KAJ1126192.1"/>
    <property type="molecule type" value="Genomic_DNA"/>
</dbReference>
<comment type="caution">
    <text evidence="2">The sequence shown here is derived from an EMBL/GenBank/DDBJ whole genome shotgun (WGS) entry which is preliminary data.</text>
</comment>
<dbReference type="Proteomes" id="UP001066276">
    <property type="component" value="Chromosome 7"/>
</dbReference>
<sequence>MVMDVKDIKKDMGELGQVVITHEQASDSCKKELDGHRRELLDLRDKNDELRYQLEELKNRSLRANIRIKVLPLQANVGSLED</sequence>
<dbReference type="AlphaFoldDB" id="A0AAV7PCZ7"/>
<proteinExistence type="predicted"/>
<evidence type="ECO:0000313" key="3">
    <source>
        <dbReference type="Proteomes" id="UP001066276"/>
    </source>
</evidence>
<name>A0AAV7PCZ7_PLEWA</name>
<evidence type="ECO:0000256" key="1">
    <source>
        <dbReference type="SAM" id="Coils"/>
    </source>
</evidence>